<dbReference type="InterPro" id="IPR008969">
    <property type="entry name" value="CarboxyPept-like_regulatory"/>
</dbReference>
<comment type="caution">
    <text evidence="2">The sequence shown here is derived from an EMBL/GenBank/DDBJ whole genome shotgun (WGS) entry which is preliminary data.</text>
</comment>
<evidence type="ECO:0000313" key="3">
    <source>
        <dbReference type="Proteomes" id="UP000249248"/>
    </source>
</evidence>
<organism evidence="2 3">
    <name type="scientific">Putridiphycobacter roseus</name>
    <dbReference type="NCBI Taxonomy" id="2219161"/>
    <lineage>
        <taxon>Bacteria</taxon>
        <taxon>Pseudomonadati</taxon>
        <taxon>Bacteroidota</taxon>
        <taxon>Flavobacteriia</taxon>
        <taxon>Flavobacteriales</taxon>
        <taxon>Crocinitomicaceae</taxon>
        <taxon>Putridiphycobacter</taxon>
    </lineage>
</organism>
<keyword evidence="3" id="KW-1185">Reference proteome</keyword>
<accession>A0A2W1NQV2</accession>
<feature type="chain" id="PRO_5015964765" description="Carboxypeptidase-like regulatory domain-containing protein" evidence="1">
    <location>
        <begin position="23"/>
        <end position="245"/>
    </location>
</feature>
<dbReference type="EMBL" id="QKSB01000005">
    <property type="protein sequence ID" value="PZE17048.1"/>
    <property type="molecule type" value="Genomic_DNA"/>
</dbReference>
<reference evidence="2 3" key="1">
    <citation type="submission" date="2018-06" db="EMBL/GenBank/DDBJ databases">
        <title>The draft genome sequence of Crocinitomix sp. SM1701.</title>
        <authorList>
            <person name="Zhang X."/>
        </authorList>
    </citation>
    <scope>NUCLEOTIDE SEQUENCE [LARGE SCALE GENOMIC DNA]</scope>
    <source>
        <strain evidence="2 3">SM1701</strain>
    </source>
</reference>
<feature type="signal peptide" evidence="1">
    <location>
        <begin position="1"/>
        <end position="22"/>
    </location>
</feature>
<dbReference type="OrthoDB" id="714262at2"/>
<evidence type="ECO:0008006" key="4">
    <source>
        <dbReference type="Google" id="ProtNLM"/>
    </source>
</evidence>
<gene>
    <name evidence="2" type="ORF">DNU06_09880</name>
</gene>
<dbReference type="RefSeq" id="WP_111063172.1">
    <property type="nucleotide sequence ID" value="NZ_JBHUCU010000032.1"/>
</dbReference>
<dbReference type="SUPFAM" id="SSF49464">
    <property type="entry name" value="Carboxypeptidase regulatory domain-like"/>
    <property type="match status" value="1"/>
</dbReference>
<proteinExistence type="predicted"/>
<dbReference type="AlphaFoldDB" id="A0A2W1NQV2"/>
<evidence type="ECO:0000313" key="2">
    <source>
        <dbReference type="EMBL" id="PZE17048.1"/>
    </source>
</evidence>
<dbReference type="Proteomes" id="UP000249248">
    <property type="component" value="Unassembled WGS sequence"/>
</dbReference>
<evidence type="ECO:0000256" key="1">
    <source>
        <dbReference type="SAM" id="SignalP"/>
    </source>
</evidence>
<sequence length="245" mass="28290">MKLLVTISIVLFSLFGYGQAQADAVNYNDSLITIKGRVIDSTKMMNFYDVMVMDKSIGRGVFGRYDGSFSITVKKSAQIAVSVEGYKTQYFSFANRPYKAEYNLTVYLKLLSFTAKVVDVKPLKTLAELKEERATLEKRVVPQLSGVNAIQSPITALYMAFSKREKTKRMIAEMEYKDQQTEVVKEVLKIYVNANIIDLRDDQFESFMQYLNLNDEFLKHASDYELVVYIKYRYRQFESINARGF</sequence>
<protein>
    <recommendedName>
        <fullName evidence="4">Carboxypeptidase-like regulatory domain-containing protein</fullName>
    </recommendedName>
</protein>
<keyword evidence="1" id="KW-0732">Signal</keyword>
<name>A0A2W1NQV2_9FLAO</name>